<protein>
    <submittedName>
        <fullName evidence="2">Gliding motility-associated C-terminal domain-containing protein</fullName>
    </submittedName>
</protein>
<dbReference type="NCBIfam" id="TIGR04131">
    <property type="entry name" value="Bac_Flav_CTERM"/>
    <property type="match status" value="1"/>
</dbReference>
<dbReference type="PANTHER" id="PTHR45622:SF70">
    <property type="entry name" value="SECRETION-REGULATING GUANINE NUCLEOTIDE EXCHANGE FACTOR"/>
    <property type="match status" value="1"/>
</dbReference>
<dbReference type="Pfam" id="PF13540">
    <property type="entry name" value="RCC1_2"/>
    <property type="match status" value="4"/>
</dbReference>
<dbReference type="EMBL" id="JAERRB010000016">
    <property type="protein sequence ID" value="MBL0745377.1"/>
    <property type="molecule type" value="Genomic_DNA"/>
</dbReference>
<dbReference type="RefSeq" id="WP_202015784.1">
    <property type="nucleotide sequence ID" value="NZ_JAERRB010000016.1"/>
</dbReference>
<dbReference type="InterPro" id="IPR026341">
    <property type="entry name" value="T9SS_type_B"/>
</dbReference>
<gene>
    <name evidence="2" type="ORF">JI741_29365</name>
</gene>
<dbReference type="SUPFAM" id="SSF50985">
    <property type="entry name" value="RCC1/BLIP-II"/>
    <property type="match status" value="4"/>
</dbReference>
<comment type="caution">
    <text evidence="2">The sequence shown here is derived from an EMBL/GenBank/DDBJ whole genome shotgun (WGS) entry which is preliminary data.</text>
</comment>
<dbReference type="Gene3D" id="2.130.10.30">
    <property type="entry name" value="Regulator of chromosome condensation 1/beta-lactamase-inhibitor protein II"/>
    <property type="match status" value="3"/>
</dbReference>
<dbReference type="Proteomes" id="UP000613030">
    <property type="component" value="Unassembled WGS sequence"/>
</dbReference>
<keyword evidence="1" id="KW-0677">Repeat</keyword>
<dbReference type="InterPro" id="IPR009091">
    <property type="entry name" value="RCC1/BLIP-II"/>
</dbReference>
<dbReference type="PROSITE" id="PS00626">
    <property type="entry name" value="RCC1_2"/>
    <property type="match status" value="1"/>
</dbReference>
<dbReference type="PROSITE" id="PS50012">
    <property type="entry name" value="RCC1_3"/>
    <property type="match status" value="3"/>
</dbReference>
<dbReference type="InterPro" id="IPR051709">
    <property type="entry name" value="Ub-ligase/GTPase-reg"/>
</dbReference>
<dbReference type="PRINTS" id="PR00633">
    <property type="entry name" value="RCCNDNSATION"/>
</dbReference>
<dbReference type="PANTHER" id="PTHR45622">
    <property type="entry name" value="UBIQUITIN-PROTEIN LIGASE E3A-RELATED"/>
    <property type="match status" value="1"/>
</dbReference>
<proteinExistence type="predicted"/>
<evidence type="ECO:0000256" key="1">
    <source>
        <dbReference type="ARBA" id="ARBA00022737"/>
    </source>
</evidence>
<evidence type="ECO:0000313" key="3">
    <source>
        <dbReference type="Proteomes" id="UP000613030"/>
    </source>
</evidence>
<dbReference type="InterPro" id="IPR000408">
    <property type="entry name" value="Reg_chr_condens"/>
</dbReference>
<dbReference type="Pfam" id="PF13585">
    <property type="entry name" value="CHU_C"/>
    <property type="match status" value="1"/>
</dbReference>
<name>A0ABS1L1J2_9BACT</name>
<evidence type="ECO:0000313" key="2">
    <source>
        <dbReference type="EMBL" id="MBL0745377.1"/>
    </source>
</evidence>
<keyword evidence="3" id="KW-1185">Reference proteome</keyword>
<reference evidence="2 3" key="1">
    <citation type="submission" date="2021-01" db="EMBL/GenBank/DDBJ databases">
        <title>Chryseolinea sp. Jin1 Genome sequencing and assembly.</title>
        <authorList>
            <person name="Kim I."/>
        </authorList>
    </citation>
    <scope>NUCLEOTIDE SEQUENCE [LARGE SCALE GENOMIC DNA]</scope>
    <source>
        <strain evidence="2 3">Jin1</strain>
    </source>
</reference>
<accession>A0ABS1L1J2</accession>
<organism evidence="2 3">
    <name type="scientific">Chryseolinea lacunae</name>
    <dbReference type="NCBI Taxonomy" id="2801331"/>
    <lineage>
        <taxon>Bacteria</taxon>
        <taxon>Pseudomonadati</taxon>
        <taxon>Bacteroidota</taxon>
        <taxon>Cytophagia</taxon>
        <taxon>Cytophagales</taxon>
        <taxon>Fulvivirgaceae</taxon>
        <taxon>Chryseolinea</taxon>
    </lineage>
</organism>
<sequence length="913" mass="94880">MKTALHITLMQSNRSIPVLALLTKFFGVLSLLCAIVPLANGQQLSGWGFDGSLLGGDLILPIPVQATDIKQVSLATDRIMALKADGTLVEWGNGLQLGPLANVKKTAIGDIHRLALLANGTVVAISDFNVHGEADVSAYQNIIDIAAGGEVTAVLTADGRVLMTDNVSYAVPLAAQSGVVAIDALQTNIIALKSDGTVVTWGAPSFTPNAPATLGPIVASKVGDQFGAAIRPDGSVSMWGPYQGNQLDIPQALANVIDLAAGYFHTLALQSDGHVLAWGGVRFNTPMQTEFGQTLTPDTLHHILSVAAGPATSLALTSNEIAFTLWGRDSTSQSYPASERHIRQLAAGDKFTVVLYADGTVQRFGNAPALTVPTGLINVKQVACGNAHAVALKADGTLQTWGANADGQLNASIITTAKAVACGTAHSLALLANGTVVAWGKNNSGQTTVPASLQHVKMISGGMAHSAALLDNGTVMTWGNLTSPPWTNIVAIASGANHVLGLQADGTVLAWGDAAETALPTGLNNVIALSAFGRNNMALLANGNVVSWGDDADPAPPIKNVRSIAAGAHHGGAVLVNPAPIVQIVSNLTEFVEGEPPVAVASVPALGYGRVEKVTVTITAGFVAGDVLSVAASELATSFNTATGQLTLSGSAPAAVYTRVLRTLQFGSTSESPALHDKRTLTYIVYGGLTQSLPVHAEISVIGVNDAPSFTKGTDMTVVENSAQHTFAHWATNISAGPADEASQALTFTITPDETRFFTAGPTLRPNGDLDFTLADNFSGTITCNVVLRDNVGTARGGIDVSGAQTFTITVLDEPSDLFIPTFFSPNNDGTNDVFRIRSEALTQINLVIFDMSGSRVFQTDDVEQATDRGWNGMSEGKALPPGSYTWAIKGVFRTGEPATFRGKRSGQVLLVR</sequence>